<feature type="transmembrane region" description="Helical" evidence="1">
    <location>
        <begin position="12"/>
        <end position="36"/>
    </location>
</feature>
<keyword evidence="1" id="KW-0472">Membrane</keyword>
<evidence type="ECO:0008006" key="4">
    <source>
        <dbReference type="Google" id="ProtNLM"/>
    </source>
</evidence>
<dbReference type="Proteomes" id="UP001601976">
    <property type="component" value="Unassembled WGS sequence"/>
</dbReference>
<gene>
    <name evidence="2" type="ORF">ACFYWW_30460</name>
</gene>
<keyword evidence="3" id="KW-1185">Reference proteome</keyword>
<accession>A0ABW6RN63</accession>
<protein>
    <recommendedName>
        <fullName evidence="4">Integral membrane protein</fullName>
    </recommendedName>
</protein>
<keyword evidence="1" id="KW-0812">Transmembrane</keyword>
<evidence type="ECO:0000313" key="2">
    <source>
        <dbReference type="EMBL" id="MFF3342997.1"/>
    </source>
</evidence>
<dbReference type="EMBL" id="JBIAPK010000012">
    <property type="protein sequence ID" value="MFF3342997.1"/>
    <property type="molecule type" value="Genomic_DNA"/>
</dbReference>
<sequence>MECIVGTGDGLFILWSVSVFFIVAGVAFATNIGKVADRFFHLVKNFSPHVGSATPKTFRLVGAGWILLGSLMLLPDIVAAFP</sequence>
<keyword evidence="1" id="KW-1133">Transmembrane helix</keyword>
<reference evidence="2 3" key="1">
    <citation type="submission" date="2024-10" db="EMBL/GenBank/DDBJ databases">
        <title>The Natural Products Discovery Center: Release of the First 8490 Sequenced Strains for Exploring Actinobacteria Biosynthetic Diversity.</title>
        <authorList>
            <person name="Kalkreuter E."/>
            <person name="Kautsar S.A."/>
            <person name="Yang D."/>
            <person name="Bader C.D."/>
            <person name="Teijaro C.N."/>
            <person name="Fluegel L."/>
            <person name="Davis C.M."/>
            <person name="Simpson J.R."/>
            <person name="Lauterbach L."/>
            <person name="Steele A.D."/>
            <person name="Gui C."/>
            <person name="Meng S."/>
            <person name="Li G."/>
            <person name="Viehrig K."/>
            <person name="Ye F."/>
            <person name="Su P."/>
            <person name="Kiefer A.F."/>
            <person name="Nichols A."/>
            <person name="Cepeda A.J."/>
            <person name="Yan W."/>
            <person name="Fan B."/>
            <person name="Jiang Y."/>
            <person name="Adhikari A."/>
            <person name="Zheng C.-J."/>
            <person name="Schuster L."/>
            <person name="Cowan T.M."/>
            <person name="Smanski M.J."/>
            <person name="Chevrette M.G."/>
            <person name="De Carvalho L.P.S."/>
            <person name="Shen B."/>
        </authorList>
    </citation>
    <scope>NUCLEOTIDE SEQUENCE [LARGE SCALE GENOMIC DNA]</scope>
    <source>
        <strain evidence="2 3">NPDC003029</strain>
    </source>
</reference>
<evidence type="ECO:0000256" key="1">
    <source>
        <dbReference type="SAM" id="Phobius"/>
    </source>
</evidence>
<organism evidence="2 3">
    <name type="scientific">Streptomyces flavidovirens</name>
    <dbReference type="NCBI Taxonomy" id="67298"/>
    <lineage>
        <taxon>Bacteria</taxon>
        <taxon>Bacillati</taxon>
        <taxon>Actinomycetota</taxon>
        <taxon>Actinomycetes</taxon>
        <taxon>Kitasatosporales</taxon>
        <taxon>Streptomycetaceae</taxon>
        <taxon>Streptomyces</taxon>
    </lineage>
</organism>
<feature type="transmembrane region" description="Helical" evidence="1">
    <location>
        <begin position="57"/>
        <end position="81"/>
    </location>
</feature>
<proteinExistence type="predicted"/>
<comment type="caution">
    <text evidence="2">The sequence shown here is derived from an EMBL/GenBank/DDBJ whole genome shotgun (WGS) entry which is preliminary data.</text>
</comment>
<dbReference type="RefSeq" id="WP_387898283.1">
    <property type="nucleotide sequence ID" value="NZ_JBIAPK010000012.1"/>
</dbReference>
<evidence type="ECO:0000313" key="3">
    <source>
        <dbReference type="Proteomes" id="UP001601976"/>
    </source>
</evidence>
<name>A0ABW6RN63_9ACTN</name>